<dbReference type="GO" id="GO:0016491">
    <property type="term" value="F:oxidoreductase activity"/>
    <property type="evidence" value="ECO:0007669"/>
    <property type="project" value="UniProtKB-KW"/>
</dbReference>
<dbReference type="CDD" id="cd12166">
    <property type="entry name" value="2-Hacid_dh_7"/>
    <property type="match status" value="1"/>
</dbReference>
<reference evidence="5" key="1">
    <citation type="submission" date="2016-06" db="EMBL/GenBank/DDBJ databases">
        <authorList>
            <person name="Varghese N."/>
            <person name="Submissions Spin"/>
        </authorList>
    </citation>
    <scope>NUCLEOTIDE SEQUENCE [LARGE SCALE GENOMIC DNA]</scope>
    <source>
        <strain evidence="5">DSM 44830</strain>
    </source>
</reference>
<keyword evidence="1" id="KW-0560">Oxidoreductase</keyword>
<dbReference type="PANTHER" id="PTHR43333:SF1">
    <property type="entry name" value="D-ISOMER SPECIFIC 2-HYDROXYACID DEHYDROGENASE NAD-BINDING DOMAIN-CONTAINING PROTEIN"/>
    <property type="match status" value="1"/>
</dbReference>
<dbReference type="AlphaFoldDB" id="A0A1C4U4H3"/>
<name>A0A1C4U4H3_9ACTN</name>
<evidence type="ECO:0000313" key="5">
    <source>
        <dbReference type="Proteomes" id="UP000199504"/>
    </source>
</evidence>
<protein>
    <submittedName>
        <fullName evidence="4">Phosphoglycerate dehydrogenase</fullName>
    </submittedName>
</protein>
<dbReference type="Gene3D" id="3.40.50.720">
    <property type="entry name" value="NAD(P)-binding Rossmann-like Domain"/>
    <property type="match status" value="2"/>
</dbReference>
<dbReference type="GO" id="GO:0051287">
    <property type="term" value="F:NAD binding"/>
    <property type="evidence" value="ECO:0007669"/>
    <property type="project" value="InterPro"/>
</dbReference>
<dbReference type="SUPFAM" id="SSF51735">
    <property type="entry name" value="NAD(P)-binding Rossmann-fold domains"/>
    <property type="match status" value="1"/>
</dbReference>
<evidence type="ECO:0000313" key="4">
    <source>
        <dbReference type="EMBL" id="SCE66613.1"/>
    </source>
</evidence>
<organism evidence="4 5">
    <name type="scientific">Micromonospora mirobrigensis</name>
    <dbReference type="NCBI Taxonomy" id="262898"/>
    <lineage>
        <taxon>Bacteria</taxon>
        <taxon>Bacillati</taxon>
        <taxon>Actinomycetota</taxon>
        <taxon>Actinomycetes</taxon>
        <taxon>Micromonosporales</taxon>
        <taxon>Micromonosporaceae</taxon>
        <taxon>Micromonospora</taxon>
    </lineage>
</organism>
<evidence type="ECO:0000256" key="1">
    <source>
        <dbReference type="ARBA" id="ARBA00023002"/>
    </source>
</evidence>
<keyword evidence="2" id="KW-0520">NAD</keyword>
<dbReference type="EMBL" id="FMCX01000001">
    <property type="protein sequence ID" value="SCE66613.1"/>
    <property type="molecule type" value="Genomic_DNA"/>
</dbReference>
<dbReference type="Proteomes" id="UP000199504">
    <property type="component" value="Unassembled WGS sequence"/>
</dbReference>
<dbReference type="Pfam" id="PF02826">
    <property type="entry name" value="2-Hacid_dh_C"/>
    <property type="match status" value="1"/>
</dbReference>
<dbReference type="PANTHER" id="PTHR43333">
    <property type="entry name" value="2-HACID_DH_C DOMAIN-CONTAINING PROTEIN"/>
    <property type="match status" value="1"/>
</dbReference>
<dbReference type="InterPro" id="IPR006140">
    <property type="entry name" value="D-isomer_DH_NAD-bd"/>
</dbReference>
<evidence type="ECO:0000256" key="2">
    <source>
        <dbReference type="ARBA" id="ARBA00023027"/>
    </source>
</evidence>
<gene>
    <name evidence="4" type="ORF">GA0070564_101222</name>
</gene>
<accession>A0A1C4U4H3</accession>
<dbReference type="STRING" id="262898.GA0070564_101222"/>
<feature type="domain" description="D-isomer specific 2-hydroxyacid dehydrogenase NAD-binding" evidence="3">
    <location>
        <begin position="117"/>
        <end position="288"/>
    </location>
</feature>
<dbReference type="InterPro" id="IPR036291">
    <property type="entry name" value="NAD(P)-bd_dom_sf"/>
</dbReference>
<proteinExistence type="predicted"/>
<keyword evidence="5" id="KW-1185">Reference proteome</keyword>
<sequence length="323" mass="34296">MPSGGRGRLPLSSAIVKVWIPHETGRDLLGELPTDVVVECLADPARLPSDPAGVRFWVPPFLSAGDVTGLLDRLPALEVVQLLSAGADAWVDRVPAGATLCDARGVHDSATAEWVVTAILAHLRGFPAMARAQARRDWAYDEVAPTDELAGKRVLILGAGSIGRAVQARLTPFEVDFTLVARTARPGVGVHGVDELPRLLPDADVVVLLVPLTDRTRGLVDEAFLAAMPDGALLVNAARGPVARTEALVAEARTGRLHAALDVTDPEPLPADHPLWELPNVLLTPHVAGSVRGLLPRAYRLVGAQLRRFVAGEPLENVVTDGY</sequence>
<evidence type="ECO:0000259" key="3">
    <source>
        <dbReference type="Pfam" id="PF02826"/>
    </source>
</evidence>